<accession>A0A6J7WXY4</accession>
<gene>
    <name evidence="2" type="ORF">UFOVP378_32</name>
</gene>
<dbReference type="EMBL" id="LR798306">
    <property type="protein sequence ID" value="CAB5222836.1"/>
    <property type="molecule type" value="Genomic_DNA"/>
</dbReference>
<feature type="region of interest" description="Disordered" evidence="1">
    <location>
        <begin position="58"/>
        <end position="84"/>
    </location>
</feature>
<evidence type="ECO:0000313" key="2">
    <source>
        <dbReference type="EMBL" id="CAB5222836.1"/>
    </source>
</evidence>
<proteinExistence type="predicted"/>
<evidence type="ECO:0000256" key="1">
    <source>
        <dbReference type="SAM" id="MobiDB-lite"/>
    </source>
</evidence>
<reference evidence="2" key="1">
    <citation type="submission" date="2020-05" db="EMBL/GenBank/DDBJ databases">
        <authorList>
            <person name="Chiriac C."/>
            <person name="Salcher M."/>
            <person name="Ghai R."/>
            <person name="Kavagutti S V."/>
        </authorList>
    </citation>
    <scope>NUCLEOTIDE SEQUENCE</scope>
</reference>
<sequence>MQYDNANRGALFKNDDKTQDNFPDYKGLLNVNGVDLWISGWLKTSEKTGKKFMSLSVKPKDSMPVKQPSKPKSSGFDDMDDAPW</sequence>
<organism evidence="2">
    <name type="scientific">uncultured Caudovirales phage</name>
    <dbReference type="NCBI Taxonomy" id="2100421"/>
    <lineage>
        <taxon>Viruses</taxon>
        <taxon>Duplodnaviria</taxon>
        <taxon>Heunggongvirae</taxon>
        <taxon>Uroviricota</taxon>
        <taxon>Caudoviricetes</taxon>
        <taxon>Peduoviridae</taxon>
        <taxon>Maltschvirus</taxon>
        <taxon>Maltschvirus maltsch</taxon>
    </lineage>
</organism>
<name>A0A6J7WXY4_9CAUD</name>
<protein>
    <submittedName>
        <fullName evidence="2">Uncharacterized protein</fullName>
    </submittedName>
</protein>